<dbReference type="RefSeq" id="WP_269456347.1">
    <property type="nucleotide sequence ID" value="NZ_LT594323.1"/>
</dbReference>
<evidence type="ECO:0000313" key="2">
    <source>
        <dbReference type="Proteomes" id="UP000199385"/>
    </source>
</evidence>
<dbReference type="EMBL" id="LT594323">
    <property type="protein sequence ID" value="SBT38775.1"/>
    <property type="molecule type" value="Genomic_DNA"/>
</dbReference>
<proteinExistence type="predicted"/>
<protein>
    <submittedName>
        <fullName evidence="1">Uncharacterized protein</fullName>
    </submittedName>
</protein>
<reference evidence="2" key="1">
    <citation type="submission" date="2016-06" db="EMBL/GenBank/DDBJ databases">
        <authorList>
            <person name="Varghese N."/>
            <person name="Submissions Spin"/>
        </authorList>
    </citation>
    <scope>NUCLEOTIDE SEQUENCE [LARGE SCALE GENOMIC DNA]</scope>
    <source>
        <strain evidence="2">DSM 44815</strain>
    </source>
</reference>
<organism evidence="1 2">
    <name type="scientific">Micromonospora auratinigra</name>
    <dbReference type="NCBI Taxonomy" id="261654"/>
    <lineage>
        <taxon>Bacteria</taxon>
        <taxon>Bacillati</taxon>
        <taxon>Actinomycetota</taxon>
        <taxon>Actinomycetes</taxon>
        <taxon>Micromonosporales</taxon>
        <taxon>Micromonosporaceae</taxon>
        <taxon>Micromonospora</taxon>
    </lineage>
</organism>
<dbReference type="Proteomes" id="UP000199385">
    <property type="component" value="Chromosome I"/>
</dbReference>
<accession>A0A1A8Z4J9</accession>
<dbReference type="PATRIC" id="fig|261654.4.peg.678"/>
<dbReference type="STRING" id="261654.GA0070611_0670"/>
<gene>
    <name evidence="1" type="ORF">GA0070611_0670</name>
</gene>
<dbReference type="AlphaFoldDB" id="A0A1A8Z4J9"/>
<keyword evidence="2" id="KW-1185">Reference proteome</keyword>
<sequence length="40" mass="4384">MDDLTETVDADLDLELDESVELDAVEKGIAINHNEILVVS</sequence>
<evidence type="ECO:0000313" key="1">
    <source>
        <dbReference type="EMBL" id="SBT38775.1"/>
    </source>
</evidence>
<name>A0A1A8Z4J9_9ACTN</name>